<organism evidence="17 18">
    <name type="scientific">Vibrio palustris</name>
    <dbReference type="NCBI Taxonomy" id="1918946"/>
    <lineage>
        <taxon>Bacteria</taxon>
        <taxon>Pseudomonadati</taxon>
        <taxon>Pseudomonadota</taxon>
        <taxon>Gammaproteobacteria</taxon>
        <taxon>Vibrionales</taxon>
        <taxon>Vibrionaceae</taxon>
        <taxon>Vibrio</taxon>
    </lineage>
</organism>
<name>A0A1R4B1G7_9VIBR</name>
<dbReference type="PRINTS" id="PR00119">
    <property type="entry name" value="CATATPASE"/>
</dbReference>
<dbReference type="SFLD" id="SFLDF00027">
    <property type="entry name" value="p-type_atpase"/>
    <property type="match status" value="1"/>
</dbReference>
<dbReference type="InterPro" id="IPR023214">
    <property type="entry name" value="HAD_sf"/>
</dbReference>
<comment type="catalytic activity">
    <reaction evidence="13">
        <text>Zn(2+)(in) + ATP + H2O = Zn(2+)(out) + ADP + phosphate + H(+)</text>
        <dbReference type="Rhea" id="RHEA:20621"/>
        <dbReference type="ChEBI" id="CHEBI:15377"/>
        <dbReference type="ChEBI" id="CHEBI:15378"/>
        <dbReference type="ChEBI" id="CHEBI:29105"/>
        <dbReference type="ChEBI" id="CHEBI:30616"/>
        <dbReference type="ChEBI" id="CHEBI:43474"/>
        <dbReference type="ChEBI" id="CHEBI:456216"/>
        <dbReference type="EC" id="7.2.2.12"/>
    </reaction>
</comment>
<dbReference type="NCBIfam" id="NF008262">
    <property type="entry name" value="PRK11033.1"/>
    <property type="match status" value="1"/>
</dbReference>
<feature type="transmembrane region" description="Helical" evidence="14">
    <location>
        <begin position="215"/>
        <end position="241"/>
    </location>
</feature>
<dbReference type="Gene3D" id="3.40.50.1000">
    <property type="entry name" value="HAD superfamily/HAD-like"/>
    <property type="match status" value="1"/>
</dbReference>
<dbReference type="SFLD" id="SFLDS00003">
    <property type="entry name" value="Haloacid_Dehalogenase"/>
    <property type="match status" value="1"/>
</dbReference>
<evidence type="ECO:0000256" key="2">
    <source>
        <dbReference type="ARBA" id="ARBA00006024"/>
    </source>
</evidence>
<dbReference type="NCBIfam" id="TIGR01525">
    <property type="entry name" value="ATPase-IB_hvy"/>
    <property type="match status" value="1"/>
</dbReference>
<dbReference type="InterPro" id="IPR059000">
    <property type="entry name" value="ATPase_P-type_domA"/>
</dbReference>
<evidence type="ECO:0000256" key="3">
    <source>
        <dbReference type="ARBA" id="ARBA00022475"/>
    </source>
</evidence>
<evidence type="ECO:0000256" key="5">
    <source>
        <dbReference type="ARBA" id="ARBA00022692"/>
    </source>
</evidence>
<dbReference type="NCBIfam" id="TIGR01511">
    <property type="entry name" value="ATPase-IB1_Cu"/>
    <property type="match status" value="1"/>
</dbReference>
<evidence type="ECO:0000313" key="18">
    <source>
        <dbReference type="Proteomes" id="UP000189475"/>
    </source>
</evidence>
<dbReference type="InterPro" id="IPR036412">
    <property type="entry name" value="HAD-like_sf"/>
</dbReference>
<evidence type="ECO:0000256" key="8">
    <source>
        <dbReference type="ARBA" id="ARBA00022840"/>
    </source>
</evidence>
<dbReference type="PROSITE" id="PS00154">
    <property type="entry name" value="ATPASE_E1_E2"/>
    <property type="match status" value="1"/>
</dbReference>
<dbReference type="GO" id="GO:0005886">
    <property type="term" value="C:plasma membrane"/>
    <property type="evidence" value="ECO:0007669"/>
    <property type="project" value="UniProtKB-SubCell"/>
</dbReference>
<keyword evidence="17" id="KW-0378">Hydrolase</keyword>
<dbReference type="GO" id="GO:0015086">
    <property type="term" value="F:cadmium ion transmembrane transporter activity"/>
    <property type="evidence" value="ECO:0007669"/>
    <property type="project" value="TreeGrafter"/>
</dbReference>
<feature type="compositionally biased region" description="Basic and acidic residues" evidence="15">
    <location>
        <begin position="1"/>
        <end position="10"/>
    </location>
</feature>
<keyword evidence="7 14" id="KW-0547">Nucleotide-binding</keyword>
<keyword evidence="8 14" id="KW-0067">ATP-binding</keyword>
<dbReference type="EC" id="7.2.2.12" evidence="12"/>
<keyword evidence="9" id="KW-1278">Translocase</keyword>
<feature type="transmembrane region" description="Helical" evidence="14">
    <location>
        <begin position="408"/>
        <end position="432"/>
    </location>
</feature>
<keyword evidence="6 14" id="KW-0479">Metal-binding</keyword>
<dbReference type="SUPFAM" id="SSF81665">
    <property type="entry name" value="Calcium ATPase, transmembrane domain M"/>
    <property type="match status" value="1"/>
</dbReference>
<keyword evidence="3 14" id="KW-1003">Cell membrane</keyword>
<dbReference type="InterPro" id="IPR044492">
    <property type="entry name" value="P_typ_ATPase_HD_dom"/>
</dbReference>
<evidence type="ECO:0000256" key="10">
    <source>
        <dbReference type="ARBA" id="ARBA00022989"/>
    </source>
</evidence>
<dbReference type="PRINTS" id="PR00943">
    <property type="entry name" value="CUATPASE"/>
</dbReference>
<evidence type="ECO:0000256" key="14">
    <source>
        <dbReference type="RuleBase" id="RU362081"/>
    </source>
</evidence>
<accession>A0A1R4B1G7</accession>
<dbReference type="InterPro" id="IPR018303">
    <property type="entry name" value="ATPase_P-typ_P_site"/>
</dbReference>
<dbReference type="PANTHER" id="PTHR48085">
    <property type="entry name" value="CADMIUM/ZINC-TRANSPORTING ATPASE HMA2-RELATED"/>
    <property type="match status" value="1"/>
</dbReference>
<proteinExistence type="inferred from homology"/>
<keyword evidence="18" id="KW-1185">Reference proteome</keyword>
<evidence type="ECO:0000256" key="6">
    <source>
        <dbReference type="ARBA" id="ARBA00022723"/>
    </source>
</evidence>
<dbReference type="Pfam" id="PF00403">
    <property type="entry name" value="HMA"/>
    <property type="match status" value="1"/>
</dbReference>
<evidence type="ECO:0000259" key="16">
    <source>
        <dbReference type="PROSITE" id="PS50846"/>
    </source>
</evidence>
<dbReference type="STRING" id="1918946.VPAL9027_00705"/>
<feature type="compositionally biased region" description="Polar residues" evidence="15">
    <location>
        <begin position="21"/>
        <end position="34"/>
    </location>
</feature>
<dbReference type="InterPro" id="IPR023298">
    <property type="entry name" value="ATPase_P-typ_TM_dom_sf"/>
</dbReference>
<evidence type="ECO:0000256" key="11">
    <source>
        <dbReference type="ARBA" id="ARBA00023136"/>
    </source>
</evidence>
<feature type="domain" description="HMA" evidence="16">
    <location>
        <begin position="70"/>
        <end position="135"/>
    </location>
</feature>
<dbReference type="InterPro" id="IPR051014">
    <property type="entry name" value="Cation_Transport_ATPase_IB"/>
</dbReference>
<dbReference type="InterPro" id="IPR001757">
    <property type="entry name" value="P_typ_ATPase"/>
</dbReference>
<dbReference type="CDD" id="cd00371">
    <property type="entry name" value="HMA"/>
    <property type="match status" value="1"/>
</dbReference>
<dbReference type="InterPro" id="IPR017969">
    <property type="entry name" value="Heavy-metal-associated_CS"/>
</dbReference>
<gene>
    <name evidence="17" type="primary">zntA</name>
    <name evidence="17" type="ORF">VPAL9027_00705</name>
</gene>
<dbReference type="GO" id="GO:0046872">
    <property type="term" value="F:metal ion binding"/>
    <property type="evidence" value="ECO:0007669"/>
    <property type="project" value="UniProtKB-KW"/>
</dbReference>
<keyword evidence="10 14" id="KW-1133">Transmembrane helix</keyword>
<dbReference type="AlphaFoldDB" id="A0A1R4B1G7"/>
<reference evidence="17 18" key="1">
    <citation type="submission" date="2017-02" db="EMBL/GenBank/DDBJ databases">
        <authorList>
            <person name="Peterson S.W."/>
        </authorList>
    </citation>
    <scope>NUCLEOTIDE SEQUENCE [LARGE SCALE GENOMIC DNA]</scope>
    <source>
        <strain evidence="17 18">CECT 9027</strain>
    </source>
</reference>
<dbReference type="NCBIfam" id="TIGR01494">
    <property type="entry name" value="ATPase_P-type"/>
    <property type="match status" value="1"/>
</dbReference>
<sequence length="763" mass="81638">MCSKHKDCCSSKKTVSKPAHQHSSCCGTSHQSMDTSDKHAGHNHSTAESGCSGGDSPDDDSEPERRAGQHQQRWTILGMDCPSCARKVETAVNKLADIEAVKVVFSTEKLIVDFNHAETEQKIEQAVNATGFRLHKSASHSSPDVDSSPWYKDSDTQRIIGLGFGVAIAALTGMWNTTLSQWMYVIVCLIGLIPIVGSAWRLAKSGTPFAIETLMSVAAIGALYLGATAEAAMVIVLFMIGERLEGYAASRARSGVQSLMALVPETAIRIQDNHREEVAANELTPGDIVEVSPGNRLPADGCLLDELANVDESALTGESIPVEHHQNAHLAAGCVVVDQVVRIKITSRQGDNAIDRILHLMEDAESHKAPLERFLDKFSRWYTPLMLFVGLAVVFIPPLFFAQPWETWLYRGLATLLIACPCALVISTPAAITSGLATVTKHGALVKGGAALEQLGKIDTIAFDKTGTLTQGNPQVTDVLVVDGIDEHSLIAKVAAVESGSSHPLAKAVIRYALASNIAFKDAEQRNAQAGRGVSGEVDGRSYRIVSPRFCEQSVQWESLLQLESQGKTVACVLRDEELVGAVAWQDTLRPEAKKAIEQLSQLGIRSVMLTGDNERSAAGIAQQLGMDYQAQLLPQDKVNAVRELAKTQHVAMIGDGINDAPAMKAAHIGIAMGNGTDVALDTADAALTQSRLTALANMIVLSRSTVSNIKQNVSIALGLKAIFLVTSVLGVTGLWLAVLADSGATALVTLNALRLLRYKQSD</sequence>
<dbReference type="InterPro" id="IPR006121">
    <property type="entry name" value="HMA_dom"/>
</dbReference>
<dbReference type="GO" id="GO:0005524">
    <property type="term" value="F:ATP binding"/>
    <property type="evidence" value="ECO:0007669"/>
    <property type="project" value="UniProtKB-UniRule"/>
</dbReference>
<evidence type="ECO:0000256" key="15">
    <source>
        <dbReference type="SAM" id="MobiDB-lite"/>
    </source>
</evidence>
<dbReference type="PANTHER" id="PTHR48085:SF5">
    <property type="entry name" value="CADMIUM_ZINC-TRANSPORTING ATPASE HMA4-RELATED"/>
    <property type="match status" value="1"/>
</dbReference>
<dbReference type="InterPro" id="IPR036163">
    <property type="entry name" value="HMA_dom_sf"/>
</dbReference>
<dbReference type="Gene3D" id="2.70.150.10">
    <property type="entry name" value="Calcium-transporting ATPase, cytoplasmic transduction domain A"/>
    <property type="match status" value="1"/>
</dbReference>
<dbReference type="GO" id="GO:0016887">
    <property type="term" value="F:ATP hydrolysis activity"/>
    <property type="evidence" value="ECO:0007669"/>
    <property type="project" value="InterPro"/>
</dbReference>
<comment type="similarity">
    <text evidence="2 14">Belongs to the cation transport ATPase (P-type) (TC 3.A.3) family. Type IB subfamily.</text>
</comment>
<feature type="transmembrane region" description="Helical" evidence="14">
    <location>
        <begin position="713"/>
        <end position="730"/>
    </location>
</feature>
<keyword evidence="4" id="KW-0597">Phosphoprotein</keyword>
<evidence type="ECO:0000256" key="9">
    <source>
        <dbReference type="ARBA" id="ARBA00022967"/>
    </source>
</evidence>
<evidence type="ECO:0000256" key="4">
    <source>
        <dbReference type="ARBA" id="ARBA00022553"/>
    </source>
</evidence>
<keyword evidence="11 14" id="KW-0472">Membrane</keyword>
<dbReference type="RefSeq" id="WP_077313632.1">
    <property type="nucleotide sequence ID" value="NZ_AP024887.1"/>
</dbReference>
<dbReference type="SUPFAM" id="SSF56784">
    <property type="entry name" value="HAD-like"/>
    <property type="match status" value="1"/>
</dbReference>
<feature type="transmembrane region" description="Helical" evidence="14">
    <location>
        <begin position="381"/>
        <end position="402"/>
    </location>
</feature>
<dbReference type="PROSITE" id="PS01047">
    <property type="entry name" value="HMA_1"/>
    <property type="match status" value="1"/>
</dbReference>
<dbReference type="OrthoDB" id="9814270at2"/>
<evidence type="ECO:0000256" key="12">
    <source>
        <dbReference type="ARBA" id="ARBA00039097"/>
    </source>
</evidence>
<dbReference type="Gene3D" id="3.30.70.100">
    <property type="match status" value="1"/>
</dbReference>
<dbReference type="NCBIfam" id="TIGR01512">
    <property type="entry name" value="ATPase-IB2_Cd"/>
    <property type="match status" value="1"/>
</dbReference>
<dbReference type="Gene3D" id="3.40.1110.10">
    <property type="entry name" value="Calcium-transporting ATPase, cytoplasmic domain N"/>
    <property type="match status" value="1"/>
</dbReference>
<dbReference type="SUPFAM" id="SSF55008">
    <property type="entry name" value="HMA, heavy metal-associated domain"/>
    <property type="match status" value="1"/>
</dbReference>
<feature type="transmembrane region" description="Helical" evidence="14">
    <location>
        <begin position="182"/>
        <end position="203"/>
    </location>
</feature>
<evidence type="ECO:0000256" key="1">
    <source>
        <dbReference type="ARBA" id="ARBA00004651"/>
    </source>
</evidence>
<dbReference type="PROSITE" id="PS50846">
    <property type="entry name" value="HMA_2"/>
    <property type="match status" value="1"/>
</dbReference>
<comment type="subcellular location">
    <subcellularLocation>
        <location evidence="1">Cell membrane</location>
        <topology evidence="1">Multi-pass membrane protein</topology>
    </subcellularLocation>
</comment>
<dbReference type="EMBL" id="FUFT01000002">
    <property type="protein sequence ID" value="SJL82765.1"/>
    <property type="molecule type" value="Genomic_DNA"/>
</dbReference>
<evidence type="ECO:0000256" key="13">
    <source>
        <dbReference type="ARBA" id="ARBA00047308"/>
    </source>
</evidence>
<dbReference type="SFLD" id="SFLDG00002">
    <property type="entry name" value="C1.7:_P-type_atpase_like"/>
    <property type="match status" value="1"/>
</dbReference>
<dbReference type="Proteomes" id="UP000189475">
    <property type="component" value="Unassembled WGS sequence"/>
</dbReference>
<dbReference type="PROSITE" id="PS01229">
    <property type="entry name" value="COF_2"/>
    <property type="match status" value="1"/>
</dbReference>
<dbReference type="CDD" id="cd07546">
    <property type="entry name" value="P-type_ATPase_Pb_Zn_Cd2-like"/>
    <property type="match status" value="1"/>
</dbReference>
<dbReference type="InterPro" id="IPR023299">
    <property type="entry name" value="ATPase_P-typ_cyto_dom_N"/>
</dbReference>
<dbReference type="InterPro" id="IPR008250">
    <property type="entry name" value="ATPase_P-typ_transduc_dom_A_sf"/>
</dbReference>
<protein>
    <recommendedName>
        <fullName evidence="12">P-type Zn(2+) transporter</fullName>
        <ecNumber evidence="12">7.2.2.12</ecNumber>
    </recommendedName>
</protein>
<dbReference type="Pfam" id="PF00122">
    <property type="entry name" value="E1-E2_ATPase"/>
    <property type="match status" value="1"/>
</dbReference>
<keyword evidence="5 14" id="KW-0812">Transmembrane</keyword>
<evidence type="ECO:0000256" key="7">
    <source>
        <dbReference type="ARBA" id="ARBA00022741"/>
    </source>
</evidence>
<dbReference type="InterPro" id="IPR027256">
    <property type="entry name" value="P-typ_ATPase_IB"/>
</dbReference>
<dbReference type="Pfam" id="PF00702">
    <property type="entry name" value="Hydrolase"/>
    <property type="match status" value="1"/>
</dbReference>
<feature type="region of interest" description="Disordered" evidence="15">
    <location>
        <begin position="1"/>
        <end position="72"/>
    </location>
</feature>
<evidence type="ECO:0000313" key="17">
    <source>
        <dbReference type="EMBL" id="SJL82765.1"/>
    </source>
</evidence>
<dbReference type="SUPFAM" id="SSF81653">
    <property type="entry name" value="Calcium ATPase, transduction domain A"/>
    <property type="match status" value="1"/>
</dbReference>
<dbReference type="GO" id="GO:0016463">
    <property type="term" value="F:P-type zinc transporter activity"/>
    <property type="evidence" value="ECO:0007669"/>
    <property type="project" value="UniProtKB-EC"/>
</dbReference>